<proteinExistence type="predicted"/>
<evidence type="ECO:0000313" key="2">
    <source>
        <dbReference type="EMBL" id="KAL0000527.1"/>
    </source>
</evidence>
<comment type="caution">
    <text evidence="2">The sequence shown here is derived from an EMBL/GenBank/DDBJ whole genome shotgun (WGS) entry which is preliminary data.</text>
</comment>
<dbReference type="Proteomes" id="UP001459277">
    <property type="component" value="Unassembled WGS sequence"/>
</dbReference>
<dbReference type="EMBL" id="JAZDWU010000005">
    <property type="protein sequence ID" value="KAL0000527.1"/>
    <property type="molecule type" value="Genomic_DNA"/>
</dbReference>
<evidence type="ECO:0000256" key="1">
    <source>
        <dbReference type="SAM" id="MobiDB-lite"/>
    </source>
</evidence>
<sequence length="422" mass="46977">MWRHLAPYNAPRPWQRRAMMGKDGFDDGQQQFLSPFFTALMAASTVEVPIFTETNLGTRMAMAVPPDITARDFKREAERVHFNCFPKSGEIMIQGLMVKRKSFFYHLPESMPMKYAFQGKRGTWFLHVEARPLSDLSRSGLPIGVATKVVEHVLYNGSKDAVYLEPPSFLTNTVQTDTRGEGKKRSSERSNCIKPSLQELQSTVLIPKEKTNKRLKKHHLLECTASEIKKGCNGRNEDTPGVTAKERSDICPSANEVEAREGLSTSAIVKAAPSDVSSEVVSVTAIIKRYFPISNEVSSFSSPSISDIDVTHRTFQGQMKEQLKTKADDKCSSIHVDALPGFAVKTPPRMLRLQTARTGADCLANKPGRYKVGKRLILASSNLRTSGSKQRPAIPRCRFKDGQVLESSMVKNSVFEISDSDD</sequence>
<gene>
    <name evidence="2" type="ORF">SO802_014308</name>
</gene>
<protein>
    <submittedName>
        <fullName evidence="2">Uncharacterized protein</fullName>
    </submittedName>
</protein>
<name>A0AAW2CSR8_9ROSI</name>
<keyword evidence="3" id="KW-1185">Reference proteome</keyword>
<organism evidence="2 3">
    <name type="scientific">Lithocarpus litseifolius</name>
    <dbReference type="NCBI Taxonomy" id="425828"/>
    <lineage>
        <taxon>Eukaryota</taxon>
        <taxon>Viridiplantae</taxon>
        <taxon>Streptophyta</taxon>
        <taxon>Embryophyta</taxon>
        <taxon>Tracheophyta</taxon>
        <taxon>Spermatophyta</taxon>
        <taxon>Magnoliopsida</taxon>
        <taxon>eudicotyledons</taxon>
        <taxon>Gunneridae</taxon>
        <taxon>Pentapetalae</taxon>
        <taxon>rosids</taxon>
        <taxon>fabids</taxon>
        <taxon>Fagales</taxon>
        <taxon>Fagaceae</taxon>
        <taxon>Lithocarpus</taxon>
    </lineage>
</organism>
<dbReference type="AlphaFoldDB" id="A0AAW2CSR8"/>
<feature type="region of interest" description="Disordered" evidence="1">
    <location>
        <begin position="172"/>
        <end position="191"/>
    </location>
</feature>
<reference evidence="2 3" key="1">
    <citation type="submission" date="2024-01" db="EMBL/GenBank/DDBJ databases">
        <title>A telomere-to-telomere, gap-free genome of sweet tea (Lithocarpus litseifolius).</title>
        <authorList>
            <person name="Zhou J."/>
        </authorList>
    </citation>
    <scope>NUCLEOTIDE SEQUENCE [LARGE SCALE GENOMIC DNA]</scope>
    <source>
        <strain evidence="2">Zhou-2022a</strain>
        <tissue evidence="2">Leaf</tissue>
    </source>
</reference>
<accession>A0AAW2CSR8</accession>
<feature type="compositionally biased region" description="Basic and acidic residues" evidence="1">
    <location>
        <begin position="178"/>
        <end position="188"/>
    </location>
</feature>
<evidence type="ECO:0000313" key="3">
    <source>
        <dbReference type="Proteomes" id="UP001459277"/>
    </source>
</evidence>